<name>A0AAU7VAF8_9ACTO</name>
<feature type="compositionally biased region" description="Basic residues" evidence="1">
    <location>
        <begin position="64"/>
        <end position="74"/>
    </location>
</feature>
<dbReference type="InterPro" id="IPR011990">
    <property type="entry name" value="TPR-like_helical_dom_sf"/>
</dbReference>
<evidence type="ECO:0000313" key="2">
    <source>
        <dbReference type="EMBL" id="XBW08855.1"/>
    </source>
</evidence>
<dbReference type="NCBIfam" id="TIGR01460">
    <property type="entry name" value="HAD-SF-IIA"/>
    <property type="match status" value="1"/>
</dbReference>
<feature type="compositionally biased region" description="Polar residues" evidence="1">
    <location>
        <begin position="705"/>
        <end position="716"/>
    </location>
</feature>
<feature type="region of interest" description="Disordered" evidence="1">
    <location>
        <begin position="646"/>
        <end position="716"/>
    </location>
</feature>
<dbReference type="Pfam" id="PF13344">
    <property type="entry name" value="Hydrolase_6"/>
    <property type="match status" value="1"/>
</dbReference>
<dbReference type="InterPro" id="IPR036412">
    <property type="entry name" value="HAD-like_sf"/>
</dbReference>
<dbReference type="InterPro" id="IPR023214">
    <property type="entry name" value="HAD_sf"/>
</dbReference>
<accession>A0AAU7VAF8</accession>
<reference evidence="2" key="1">
    <citation type="submission" date="2023-11" db="EMBL/GenBank/DDBJ databases">
        <title>Scrofimicrobium hongkongense sp. nov., isolated from a patient with peritonitis.</title>
        <authorList>
            <person name="Lao H.Y."/>
            <person name="Wong A.Y.P."/>
            <person name="Ng T.L."/>
            <person name="Wong R.Y.L."/>
            <person name="Yau M.C.Y."/>
            <person name="Lam J.Y.W."/>
            <person name="Siu G.K.H."/>
        </authorList>
    </citation>
    <scope>NUCLEOTIDE SEQUENCE</scope>
    <source>
        <strain evidence="2">R131</strain>
    </source>
</reference>
<dbReference type="RefSeq" id="WP_350259055.1">
    <property type="nucleotide sequence ID" value="NZ_CP138335.1"/>
</dbReference>
<organism evidence="2">
    <name type="scientific">Scrofimicrobium appendicitidis</name>
    <dbReference type="NCBI Taxonomy" id="3079930"/>
    <lineage>
        <taxon>Bacteria</taxon>
        <taxon>Bacillati</taxon>
        <taxon>Actinomycetota</taxon>
        <taxon>Actinomycetes</taxon>
        <taxon>Actinomycetales</taxon>
        <taxon>Actinomycetaceae</taxon>
        <taxon>Scrofimicrobium</taxon>
    </lineage>
</organism>
<evidence type="ECO:0000256" key="1">
    <source>
        <dbReference type="SAM" id="MobiDB-lite"/>
    </source>
</evidence>
<dbReference type="AlphaFoldDB" id="A0AAU7VAF8"/>
<gene>
    <name evidence="2" type="ORF">SAC06_04695</name>
</gene>
<feature type="compositionally biased region" description="Acidic residues" evidence="1">
    <location>
        <begin position="651"/>
        <end position="666"/>
    </location>
</feature>
<sequence length="716" mass="76551">MAEDRNSNRGQRGPGGSGRPGGKDFGSRGGKYDRGGKFDRSGKPERGGKFDRGGKKNFGGKSKFLAKNKPHHREYRSADPNEPVIPAGVTADELDADALKALKTLSGANQEIVARHLVTAGQLLDIDPELAYQHAQAAVRRAGRVDVVREAAALTAYVSGRYDEALREVRAVRRMRGDVSLRAIEADCERGLGRPERAIEIVEETDTSQLSLEDQVELILVAAGARADLGQMDYSLMIVENALRSLPEDTPSELLRWLGELRAERLQDLGRLEEAAQVLDELPPEEDPMEIVDLDLLLEADVDKVRTDLRGGGEPLAKMFDGALLDLDGVCYAGAEVIAGGPGAIDLAEDHGMQIGFLTNNSSRSPQAVADKLSALGYVAEANQVMTSAMDLLMDLKEKFEPGTKILVTGSEELARMTAEAGFEVVGEAAAEPAAVVQGLSQDLGWAQLTEAALAIQAGAIHFATNLDPKLPTERGFAVGNGSLVAAVRNATGVRPIAAGKPRPDIFIRAAQMLRMERPLVIGDQLSTDIAGAVSAKMASLHVLTGVSDARDIVLAPRGQRPSFVALDLNGLNEVHPRPRHHRDGTWTCGVSQVVAIDRRGRIRIGEAWLTGSEELVTLNLDTYRALIAAAWEIEDERTQVACPPLKVVPNDDETGVVEPAPEPEAETAPVEEHGPVEEAGPETAPVADAEPEANAPVSDRSAESDQAATPGQEQD</sequence>
<keyword evidence="2" id="KW-0378">Hydrolase</keyword>
<dbReference type="GO" id="GO:0016791">
    <property type="term" value="F:phosphatase activity"/>
    <property type="evidence" value="ECO:0007669"/>
    <property type="project" value="TreeGrafter"/>
</dbReference>
<dbReference type="Pfam" id="PF13242">
    <property type="entry name" value="Hydrolase_like"/>
    <property type="match status" value="1"/>
</dbReference>
<dbReference type="InterPro" id="IPR006357">
    <property type="entry name" value="HAD-SF_hydro_IIA"/>
</dbReference>
<protein>
    <submittedName>
        <fullName evidence="2">HAD-IIA family hydrolase</fullName>
    </submittedName>
</protein>
<dbReference type="Gene3D" id="3.40.50.1000">
    <property type="entry name" value="HAD superfamily/HAD-like"/>
    <property type="match status" value="2"/>
</dbReference>
<dbReference type="Gene3D" id="1.25.40.10">
    <property type="entry name" value="Tetratricopeptide repeat domain"/>
    <property type="match status" value="1"/>
</dbReference>
<feature type="region of interest" description="Disordered" evidence="1">
    <location>
        <begin position="1"/>
        <end position="83"/>
    </location>
</feature>
<dbReference type="PANTHER" id="PTHR19288">
    <property type="entry name" value="4-NITROPHENYLPHOSPHATASE-RELATED"/>
    <property type="match status" value="1"/>
</dbReference>
<dbReference type="SUPFAM" id="SSF56784">
    <property type="entry name" value="HAD-like"/>
    <property type="match status" value="1"/>
</dbReference>
<dbReference type="KEGG" id="sapp:SAC06_04695"/>
<dbReference type="EMBL" id="CP138335">
    <property type="protein sequence ID" value="XBW08855.1"/>
    <property type="molecule type" value="Genomic_DNA"/>
</dbReference>
<feature type="compositionally biased region" description="Basic and acidic residues" evidence="1">
    <location>
        <begin position="21"/>
        <end position="54"/>
    </location>
</feature>
<dbReference type="PANTHER" id="PTHR19288:SF95">
    <property type="entry name" value="D-GLYCEROL 3-PHOSPHATE PHOSPHATASE"/>
    <property type="match status" value="1"/>
</dbReference>
<dbReference type="GO" id="GO:0005737">
    <property type="term" value="C:cytoplasm"/>
    <property type="evidence" value="ECO:0007669"/>
    <property type="project" value="TreeGrafter"/>
</dbReference>
<proteinExistence type="predicted"/>